<evidence type="ECO:0000313" key="2">
    <source>
        <dbReference type="EMBL" id="RVT84853.1"/>
    </source>
</evidence>
<dbReference type="RefSeq" id="WP_127683255.1">
    <property type="nucleotide sequence ID" value="NZ_SACM01000003.1"/>
</dbReference>
<name>A0A437LHL2_9BURK</name>
<dbReference type="Proteomes" id="UP000288587">
    <property type="component" value="Unassembled WGS sequence"/>
</dbReference>
<keyword evidence="3" id="KW-1185">Reference proteome</keyword>
<feature type="domain" description="N-acetyltransferase" evidence="1">
    <location>
        <begin position="1"/>
        <end position="168"/>
    </location>
</feature>
<dbReference type="GO" id="GO:0016747">
    <property type="term" value="F:acyltransferase activity, transferring groups other than amino-acyl groups"/>
    <property type="evidence" value="ECO:0007669"/>
    <property type="project" value="InterPro"/>
</dbReference>
<organism evidence="2 3">
    <name type="scientific">Inhella crocodyli</name>
    <dbReference type="NCBI Taxonomy" id="2499851"/>
    <lineage>
        <taxon>Bacteria</taxon>
        <taxon>Pseudomonadati</taxon>
        <taxon>Pseudomonadota</taxon>
        <taxon>Betaproteobacteria</taxon>
        <taxon>Burkholderiales</taxon>
        <taxon>Sphaerotilaceae</taxon>
        <taxon>Inhella</taxon>
    </lineage>
</organism>
<dbReference type="InterPro" id="IPR016181">
    <property type="entry name" value="Acyl_CoA_acyltransferase"/>
</dbReference>
<dbReference type="AlphaFoldDB" id="A0A437LHL2"/>
<protein>
    <submittedName>
        <fullName evidence="2">GNAT family N-acetyltransferase</fullName>
    </submittedName>
</protein>
<sequence>MTLRPMQAADADAVLAVQQAAYPPSHHESWAVLGRKLALWPAGCWVMADGAGTVQAYLFSHPGRLDAPPPLHGLLDALPETPDAYALHDLALHPRAQGQGLGSVLWRQALACAHAAGLPAMSLVAVQGSAGFWGRQGFHAVDASTVAGLVEKLAGYGADAVFMRRPAWAAA</sequence>
<dbReference type="CDD" id="cd04301">
    <property type="entry name" value="NAT_SF"/>
    <property type="match status" value="1"/>
</dbReference>
<gene>
    <name evidence="2" type="ORF">EOD73_12045</name>
</gene>
<evidence type="ECO:0000259" key="1">
    <source>
        <dbReference type="PROSITE" id="PS51186"/>
    </source>
</evidence>
<dbReference type="InterPro" id="IPR000182">
    <property type="entry name" value="GNAT_dom"/>
</dbReference>
<evidence type="ECO:0000313" key="3">
    <source>
        <dbReference type="Proteomes" id="UP000288587"/>
    </source>
</evidence>
<comment type="caution">
    <text evidence="2">The sequence shown here is derived from an EMBL/GenBank/DDBJ whole genome shotgun (WGS) entry which is preliminary data.</text>
</comment>
<dbReference type="SUPFAM" id="SSF55729">
    <property type="entry name" value="Acyl-CoA N-acyltransferases (Nat)"/>
    <property type="match status" value="1"/>
</dbReference>
<dbReference type="Pfam" id="PF00583">
    <property type="entry name" value="Acetyltransf_1"/>
    <property type="match status" value="1"/>
</dbReference>
<dbReference type="EMBL" id="SACM01000003">
    <property type="protein sequence ID" value="RVT84853.1"/>
    <property type="molecule type" value="Genomic_DNA"/>
</dbReference>
<dbReference type="PROSITE" id="PS51186">
    <property type="entry name" value="GNAT"/>
    <property type="match status" value="1"/>
</dbReference>
<keyword evidence="2" id="KW-0808">Transferase</keyword>
<reference evidence="2 3" key="1">
    <citation type="submission" date="2019-01" db="EMBL/GenBank/DDBJ databases">
        <authorList>
            <person name="Chen W.-M."/>
        </authorList>
    </citation>
    <scope>NUCLEOTIDE SEQUENCE [LARGE SCALE GENOMIC DNA]</scope>
    <source>
        <strain evidence="2 3">CCP-18</strain>
    </source>
</reference>
<proteinExistence type="predicted"/>
<accession>A0A437LHL2</accession>
<dbReference type="OrthoDB" id="359414at2"/>
<dbReference type="Gene3D" id="3.40.630.30">
    <property type="match status" value="1"/>
</dbReference>